<keyword evidence="12" id="KW-1185">Reference proteome</keyword>
<evidence type="ECO:0000256" key="10">
    <source>
        <dbReference type="ARBA" id="ARBA00023136"/>
    </source>
</evidence>
<dbReference type="PANTHER" id="PTHR24092:SF180">
    <property type="entry name" value="PHOSPHOLIPID-TRANSPORTING ATPASE DNF1-RELATED"/>
    <property type="match status" value="1"/>
</dbReference>
<dbReference type="GO" id="GO:0005886">
    <property type="term" value="C:plasma membrane"/>
    <property type="evidence" value="ECO:0007669"/>
    <property type="project" value="TreeGrafter"/>
</dbReference>
<dbReference type="Gene3D" id="3.40.1110.10">
    <property type="entry name" value="Calcium-transporting ATPase, cytoplasmic domain N"/>
    <property type="match status" value="1"/>
</dbReference>
<evidence type="ECO:0000256" key="1">
    <source>
        <dbReference type="ARBA" id="ARBA00004141"/>
    </source>
</evidence>
<sequence length="191" mass="21451">FFRALAVCHSVLADKPEPQERPYHLEYKAESPDEAALVAAAQDVGFPFVGKQRDTIDIEVLGQPEQFTHMKTLEFSGARKRMSVIVRASDGRLILYCKGADSIIYEWLAEDVDPALKEKTTKDMDFFANGGLRTLCIGYRVLEEDEFLRWVQTYEDAQSAIDNTTTTTNDHLAASNATSAMRKRPTHASKC</sequence>
<name>A0AAD4DWW4_9AGAM</name>
<evidence type="ECO:0000313" key="12">
    <source>
        <dbReference type="Proteomes" id="UP001195769"/>
    </source>
</evidence>
<evidence type="ECO:0000256" key="4">
    <source>
        <dbReference type="ARBA" id="ARBA00022553"/>
    </source>
</evidence>
<keyword evidence="5" id="KW-0812">Transmembrane</keyword>
<keyword evidence="7" id="KW-0547">Nucleotide-binding</keyword>
<dbReference type="AlphaFoldDB" id="A0AAD4DWW4"/>
<feature type="non-terminal residue" evidence="11">
    <location>
        <position position="1"/>
    </location>
</feature>
<comment type="caution">
    <text evidence="11">The sequence shown here is derived from an EMBL/GenBank/DDBJ whole genome shotgun (WGS) entry which is preliminary data.</text>
</comment>
<keyword evidence="9" id="KW-1133">Transmembrane helix</keyword>
<reference evidence="11" key="1">
    <citation type="journal article" date="2020" name="New Phytol.">
        <title>Comparative genomics reveals dynamic genome evolution in host specialist ectomycorrhizal fungi.</title>
        <authorList>
            <person name="Lofgren L.A."/>
            <person name="Nguyen N.H."/>
            <person name="Vilgalys R."/>
            <person name="Ruytinx J."/>
            <person name="Liao H.L."/>
            <person name="Branco S."/>
            <person name="Kuo A."/>
            <person name="LaButti K."/>
            <person name="Lipzen A."/>
            <person name="Andreopoulos W."/>
            <person name="Pangilinan J."/>
            <person name="Riley R."/>
            <person name="Hundley H."/>
            <person name="Na H."/>
            <person name="Barry K."/>
            <person name="Grigoriev I.V."/>
            <person name="Stajich J.E."/>
            <person name="Kennedy P.G."/>
        </authorList>
    </citation>
    <scope>NUCLEOTIDE SEQUENCE</scope>
    <source>
        <strain evidence="11">FC203</strain>
    </source>
</reference>
<protein>
    <submittedName>
        <fullName evidence="11">Uncharacterized protein</fullName>
    </submittedName>
</protein>
<keyword evidence="8" id="KW-0067">ATP-binding</keyword>
<keyword evidence="6" id="KW-0479">Metal-binding</keyword>
<evidence type="ECO:0000256" key="6">
    <source>
        <dbReference type="ARBA" id="ARBA00022723"/>
    </source>
</evidence>
<dbReference type="GO" id="GO:0045332">
    <property type="term" value="P:phospholipid translocation"/>
    <property type="evidence" value="ECO:0007669"/>
    <property type="project" value="TreeGrafter"/>
</dbReference>
<evidence type="ECO:0000256" key="9">
    <source>
        <dbReference type="ARBA" id="ARBA00022989"/>
    </source>
</evidence>
<organism evidence="11 12">
    <name type="scientific">Suillus fuscotomentosus</name>
    <dbReference type="NCBI Taxonomy" id="1912939"/>
    <lineage>
        <taxon>Eukaryota</taxon>
        <taxon>Fungi</taxon>
        <taxon>Dikarya</taxon>
        <taxon>Basidiomycota</taxon>
        <taxon>Agaricomycotina</taxon>
        <taxon>Agaricomycetes</taxon>
        <taxon>Agaricomycetidae</taxon>
        <taxon>Boletales</taxon>
        <taxon>Suillineae</taxon>
        <taxon>Suillaceae</taxon>
        <taxon>Suillus</taxon>
    </lineage>
</organism>
<evidence type="ECO:0000256" key="7">
    <source>
        <dbReference type="ARBA" id="ARBA00022741"/>
    </source>
</evidence>
<evidence type="ECO:0000256" key="3">
    <source>
        <dbReference type="ARBA" id="ARBA00022448"/>
    </source>
</evidence>
<comment type="subcellular location">
    <subcellularLocation>
        <location evidence="2">Endomembrane system</location>
    </subcellularLocation>
    <subcellularLocation>
        <location evidence="1">Membrane</location>
        <topology evidence="1">Multi-pass membrane protein</topology>
    </subcellularLocation>
</comment>
<evidence type="ECO:0000313" key="11">
    <source>
        <dbReference type="EMBL" id="KAG1895611.1"/>
    </source>
</evidence>
<keyword evidence="10" id="KW-0472">Membrane</keyword>
<evidence type="ECO:0000256" key="2">
    <source>
        <dbReference type="ARBA" id="ARBA00004308"/>
    </source>
</evidence>
<evidence type="ECO:0000256" key="8">
    <source>
        <dbReference type="ARBA" id="ARBA00022840"/>
    </source>
</evidence>
<dbReference type="GO" id="GO:0046872">
    <property type="term" value="F:metal ion binding"/>
    <property type="evidence" value="ECO:0007669"/>
    <property type="project" value="UniProtKB-KW"/>
</dbReference>
<accession>A0AAD4DWW4</accession>
<dbReference type="GeneID" id="64669984"/>
<dbReference type="GO" id="GO:0140326">
    <property type="term" value="F:ATPase-coupled intramembrane lipid transporter activity"/>
    <property type="evidence" value="ECO:0007669"/>
    <property type="project" value="TreeGrafter"/>
</dbReference>
<dbReference type="Pfam" id="PF13246">
    <property type="entry name" value="Cation_ATPase"/>
    <property type="match status" value="1"/>
</dbReference>
<dbReference type="RefSeq" id="XP_041221187.1">
    <property type="nucleotide sequence ID" value="XM_041375686.1"/>
</dbReference>
<dbReference type="Proteomes" id="UP001195769">
    <property type="component" value="Unassembled WGS sequence"/>
</dbReference>
<dbReference type="FunFam" id="3.40.1110.10:FF:000087">
    <property type="entry name" value="Phospholipid-transporting ATPase"/>
    <property type="match status" value="1"/>
</dbReference>
<proteinExistence type="predicted"/>
<gene>
    <name evidence="11" type="ORF">F5891DRAFT_959838</name>
</gene>
<dbReference type="SUPFAM" id="SSF81660">
    <property type="entry name" value="Metal cation-transporting ATPase, ATP-binding domain N"/>
    <property type="match status" value="1"/>
</dbReference>
<keyword evidence="3" id="KW-0813">Transport</keyword>
<keyword evidence="4" id="KW-0597">Phosphoprotein</keyword>
<dbReference type="EMBL" id="JABBWK010000064">
    <property type="protein sequence ID" value="KAG1895611.1"/>
    <property type="molecule type" value="Genomic_DNA"/>
</dbReference>
<dbReference type="InterPro" id="IPR023299">
    <property type="entry name" value="ATPase_P-typ_cyto_dom_N"/>
</dbReference>
<dbReference type="PANTHER" id="PTHR24092">
    <property type="entry name" value="PROBABLE PHOSPHOLIPID-TRANSPORTING ATPASE"/>
    <property type="match status" value="1"/>
</dbReference>
<evidence type="ECO:0000256" key="5">
    <source>
        <dbReference type="ARBA" id="ARBA00022692"/>
    </source>
</evidence>
<dbReference type="GO" id="GO:0005524">
    <property type="term" value="F:ATP binding"/>
    <property type="evidence" value="ECO:0007669"/>
    <property type="project" value="UniProtKB-KW"/>
</dbReference>